<dbReference type="AlphaFoldDB" id="A0A4E0QZI8"/>
<comment type="caution">
    <text evidence="1">The sequence shown here is derived from an EMBL/GenBank/DDBJ whole genome shotgun (WGS) entry which is preliminary data.</text>
</comment>
<evidence type="ECO:0000313" key="2">
    <source>
        <dbReference type="Proteomes" id="UP000230066"/>
    </source>
</evidence>
<organism evidence="1 2">
    <name type="scientific">Fasciola hepatica</name>
    <name type="common">Liver fluke</name>
    <dbReference type="NCBI Taxonomy" id="6192"/>
    <lineage>
        <taxon>Eukaryota</taxon>
        <taxon>Metazoa</taxon>
        <taxon>Spiralia</taxon>
        <taxon>Lophotrochozoa</taxon>
        <taxon>Platyhelminthes</taxon>
        <taxon>Trematoda</taxon>
        <taxon>Digenea</taxon>
        <taxon>Plagiorchiida</taxon>
        <taxon>Echinostomata</taxon>
        <taxon>Echinostomatoidea</taxon>
        <taxon>Fasciolidae</taxon>
        <taxon>Fasciola</taxon>
    </lineage>
</organism>
<name>A0A4E0QZI8_FASHE</name>
<accession>A0A4E0QZI8</accession>
<keyword evidence="2" id="KW-1185">Reference proteome</keyword>
<reference evidence="1" key="1">
    <citation type="submission" date="2019-03" db="EMBL/GenBank/DDBJ databases">
        <title>Improved annotation for the trematode Fasciola hepatica.</title>
        <authorList>
            <person name="Choi Y.-J."/>
            <person name="Martin J."/>
            <person name="Mitreva M."/>
        </authorList>
    </citation>
    <scope>NUCLEOTIDE SEQUENCE [LARGE SCALE GENOMIC DNA]</scope>
</reference>
<dbReference type="Proteomes" id="UP000230066">
    <property type="component" value="Unassembled WGS sequence"/>
</dbReference>
<dbReference type="EMBL" id="JXXN02008522">
    <property type="protein sequence ID" value="THD18791.1"/>
    <property type="molecule type" value="Genomic_DNA"/>
</dbReference>
<sequence>MTYRGSATMPRCQPWAAFGTQVGQLLGVGPLGGTWPGLSALNIHTFPLSLDTEASSSAVCRNPLGLASKPFCLGPVDGASRAENINMQWSIFLCDDIVPCPVSDSDLNVISRVTVTKNKSAESSGTRVQFHALRSVS</sequence>
<protein>
    <submittedName>
        <fullName evidence="1">Uncharacterized protein</fullName>
    </submittedName>
</protein>
<proteinExistence type="predicted"/>
<evidence type="ECO:0000313" key="1">
    <source>
        <dbReference type="EMBL" id="THD18791.1"/>
    </source>
</evidence>
<gene>
    <name evidence="1" type="ORF">D915_010593</name>
</gene>